<dbReference type="AlphaFoldDB" id="A0A455ULC5"/>
<dbReference type="Gene3D" id="3.90.25.10">
    <property type="entry name" value="UDP-galactose 4-epimerase, domain 1"/>
    <property type="match status" value="1"/>
</dbReference>
<name>A0A455ULC5_9GAMM</name>
<dbReference type="EMBL" id="AP019514">
    <property type="protein sequence ID" value="BBI65059.1"/>
    <property type="molecule type" value="Genomic_DNA"/>
</dbReference>
<gene>
    <name evidence="1" type="ORF">HSBAA_63650</name>
</gene>
<evidence type="ECO:0000313" key="2">
    <source>
        <dbReference type="Proteomes" id="UP000320231"/>
    </source>
</evidence>
<sequence>MLGAQAYNLGTGQGLSVLQMVEAFERISERPIPYQFAHAGRVTWQPFGRTQARLKRVGMEG</sequence>
<accession>A0A455ULC5</accession>
<organism evidence="1 2">
    <name type="scientific">Vreelandella sulfidaeris</name>
    <dbReference type="NCBI Taxonomy" id="115553"/>
    <lineage>
        <taxon>Bacteria</taxon>
        <taxon>Pseudomonadati</taxon>
        <taxon>Pseudomonadota</taxon>
        <taxon>Gammaproteobacteria</taxon>
        <taxon>Oceanospirillales</taxon>
        <taxon>Halomonadaceae</taxon>
        <taxon>Vreelandella</taxon>
    </lineage>
</organism>
<proteinExistence type="predicted"/>
<dbReference type="Proteomes" id="UP000320231">
    <property type="component" value="Chromosome"/>
</dbReference>
<reference evidence="1 2" key="1">
    <citation type="journal article" date="2019" name="Microbiol. Resour. Announc.">
        <title>Complete Genome Sequence of Halomonas sulfidaeris Strain Esulfide1 Isolated from a Metal Sulfide Rock at a Depth of 2,200 Meters, Obtained Using Nanopore Sequencing.</title>
        <authorList>
            <person name="Saito M."/>
            <person name="Nishigata A."/>
            <person name="Galipon J."/>
            <person name="Arakawa K."/>
        </authorList>
    </citation>
    <scope>NUCLEOTIDE SEQUENCE [LARGE SCALE GENOMIC DNA]</scope>
    <source>
        <strain evidence="1 2">ATCC BAA-803</strain>
    </source>
</reference>
<evidence type="ECO:0000313" key="1">
    <source>
        <dbReference type="EMBL" id="BBI65059.1"/>
    </source>
</evidence>
<dbReference type="KEGG" id="hsr:HSBAA_63650"/>
<protein>
    <submittedName>
        <fullName evidence="1">Uncharacterized protein</fullName>
    </submittedName>
</protein>